<proteinExistence type="predicted"/>
<dbReference type="SUPFAM" id="SSF50156">
    <property type="entry name" value="PDZ domain-like"/>
    <property type="match status" value="1"/>
</dbReference>
<dbReference type="Pfam" id="PF03572">
    <property type="entry name" value="Peptidase_S41"/>
    <property type="match status" value="1"/>
</dbReference>
<dbReference type="Pfam" id="PF18294">
    <property type="entry name" value="Pept_S41_N"/>
    <property type="match status" value="1"/>
</dbReference>
<gene>
    <name evidence="2" type="ORF">ACFPMF_21890</name>
</gene>
<dbReference type="InterPro" id="IPR041489">
    <property type="entry name" value="PDZ_6"/>
</dbReference>
<dbReference type="PANTHER" id="PTHR32060:SF30">
    <property type="entry name" value="CARBOXY-TERMINAL PROCESSING PROTEASE CTPA"/>
    <property type="match status" value="1"/>
</dbReference>
<accession>A0ABW0IHW9</accession>
<dbReference type="PROSITE" id="PS51257">
    <property type="entry name" value="PROKAR_LIPOPROTEIN"/>
    <property type="match status" value="1"/>
</dbReference>
<protein>
    <submittedName>
        <fullName evidence="2">S41 family peptidase</fullName>
    </submittedName>
</protein>
<dbReference type="Gene3D" id="3.90.226.10">
    <property type="entry name" value="2-enoyl-CoA Hydratase, Chain A, domain 1"/>
    <property type="match status" value="1"/>
</dbReference>
<dbReference type="Gene3D" id="2.30.42.10">
    <property type="match status" value="1"/>
</dbReference>
<dbReference type="Gene3D" id="3.30.750.170">
    <property type="match status" value="1"/>
</dbReference>
<dbReference type="SMART" id="SM00245">
    <property type="entry name" value="TSPc"/>
    <property type="match status" value="1"/>
</dbReference>
<dbReference type="InterPro" id="IPR036034">
    <property type="entry name" value="PDZ_sf"/>
</dbReference>
<dbReference type="InterPro" id="IPR005151">
    <property type="entry name" value="Tail-specific_protease"/>
</dbReference>
<feature type="domain" description="Tail specific protease" evidence="1">
    <location>
        <begin position="192"/>
        <end position="413"/>
    </location>
</feature>
<dbReference type="PANTHER" id="PTHR32060">
    <property type="entry name" value="TAIL-SPECIFIC PROTEASE"/>
    <property type="match status" value="1"/>
</dbReference>
<dbReference type="CDD" id="cd07561">
    <property type="entry name" value="Peptidase_S41_CPP_like"/>
    <property type="match status" value="1"/>
</dbReference>
<dbReference type="InterPro" id="IPR041613">
    <property type="entry name" value="Pept_S41_N"/>
</dbReference>
<evidence type="ECO:0000313" key="2">
    <source>
        <dbReference type="EMBL" id="MFC5411991.1"/>
    </source>
</evidence>
<dbReference type="SUPFAM" id="SSF52096">
    <property type="entry name" value="ClpP/crotonase"/>
    <property type="match status" value="1"/>
</dbReference>
<evidence type="ECO:0000313" key="3">
    <source>
        <dbReference type="Proteomes" id="UP001596106"/>
    </source>
</evidence>
<reference evidence="3" key="1">
    <citation type="journal article" date="2019" name="Int. J. Syst. Evol. Microbiol.">
        <title>The Global Catalogue of Microorganisms (GCM) 10K type strain sequencing project: providing services to taxonomists for standard genome sequencing and annotation.</title>
        <authorList>
            <consortium name="The Broad Institute Genomics Platform"/>
            <consortium name="The Broad Institute Genome Sequencing Center for Infectious Disease"/>
            <person name="Wu L."/>
            <person name="Ma J."/>
        </authorList>
    </citation>
    <scope>NUCLEOTIDE SEQUENCE [LARGE SCALE GENOMIC DNA]</scope>
    <source>
        <strain evidence="3">CCUG 55250</strain>
    </source>
</reference>
<dbReference type="EMBL" id="JBHSMA010000009">
    <property type="protein sequence ID" value="MFC5411991.1"/>
    <property type="molecule type" value="Genomic_DNA"/>
</dbReference>
<name>A0ABW0IHW9_9BACT</name>
<dbReference type="RefSeq" id="WP_379849057.1">
    <property type="nucleotide sequence ID" value="NZ_JBHSMA010000009.1"/>
</dbReference>
<dbReference type="Proteomes" id="UP001596106">
    <property type="component" value="Unassembled WGS sequence"/>
</dbReference>
<comment type="caution">
    <text evidence="2">The sequence shown here is derived from an EMBL/GenBank/DDBJ whole genome shotgun (WGS) entry which is preliminary data.</text>
</comment>
<sequence length="480" mass="52788">MIPKLHKPAWLSLALLSVWLLSSCKKDTDMVDPATKSSENQTINNWILENMRDYYYWNDKIPTNPAVTLAPSDFFDSILYSYDATSRPDGDRFSWIEENADELSASLSGESKTTGMEFMLYLRAQGSTSVIAQVLYVLPNSPAEKAGFKRGDIISQVNGQGITTSNYASLLYSGQTNYSFGLATVQNGAIVDTDLTRAVTATVLQANPVFLDSIYTVGSKTVGYLVYNQFVPAPNNSNGSEYDDQVDAIFGQFKAKGVNELVLDLRYNPGGYTSSSANLASLMGKGIDNSKIYFREEWNSTLTPYLKQQYGDEFFVQRFLNKSQNIGSNLQRVFVLTTDGTASSSELIINGLRPYMTVTTIGTTTHGKNVGSITIVDDSGKIKWGMQPIVFKSFNSLGQSDYSGGFAPNVEVEEPINLQPLGDVQEALLNEALYQITGNRLARRAVAEPNRLPALGSSIQHRANGGRMIKTLSTFKPSKF</sequence>
<dbReference type="Pfam" id="PF17820">
    <property type="entry name" value="PDZ_6"/>
    <property type="match status" value="1"/>
</dbReference>
<dbReference type="InterPro" id="IPR029045">
    <property type="entry name" value="ClpP/crotonase-like_dom_sf"/>
</dbReference>
<keyword evidence="3" id="KW-1185">Reference proteome</keyword>
<evidence type="ECO:0000259" key="1">
    <source>
        <dbReference type="SMART" id="SM00245"/>
    </source>
</evidence>
<organism evidence="2 3">
    <name type="scientific">Larkinella bovis</name>
    <dbReference type="NCBI Taxonomy" id="683041"/>
    <lineage>
        <taxon>Bacteria</taxon>
        <taxon>Pseudomonadati</taxon>
        <taxon>Bacteroidota</taxon>
        <taxon>Cytophagia</taxon>
        <taxon>Cytophagales</taxon>
        <taxon>Spirosomataceae</taxon>
        <taxon>Larkinella</taxon>
    </lineage>
</organism>